<keyword evidence="3" id="KW-1185">Reference proteome</keyword>
<accession>A0A2T0BDC3</accession>
<evidence type="ECO:0000256" key="1">
    <source>
        <dbReference type="SAM" id="Phobius"/>
    </source>
</evidence>
<comment type="caution">
    <text evidence="2">The sequence shown here is derived from an EMBL/GenBank/DDBJ whole genome shotgun (WGS) entry which is preliminary data.</text>
</comment>
<evidence type="ECO:0008006" key="4">
    <source>
        <dbReference type="Google" id="ProtNLM"/>
    </source>
</evidence>
<gene>
    <name evidence="2" type="ORF">CLVI_22300</name>
</gene>
<keyword evidence="1" id="KW-0812">Transmembrane</keyword>
<dbReference type="EMBL" id="PVXQ01000023">
    <property type="protein sequence ID" value="PRR81884.1"/>
    <property type="molecule type" value="Genomic_DNA"/>
</dbReference>
<keyword evidence="1" id="KW-1133">Transmembrane helix</keyword>
<evidence type="ECO:0000313" key="3">
    <source>
        <dbReference type="Proteomes" id="UP000239471"/>
    </source>
</evidence>
<feature type="transmembrane region" description="Helical" evidence="1">
    <location>
        <begin position="61"/>
        <end position="80"/>
    </location>
</feature>
<dbReference type="OrthoDB" id="1908914at2"/>
<dbReference type="RefSeq" id="WP_106060188.1">
    <property type="nucleotide sequence ID" value="NZ_PVXQ01000023.1"/>
</dbReference>
<feature type="transmembrane region" description="Helical" evidence="1">
    <location>
        <begin position="6"/>
        <end position="22"/>
    </location>
</feature>
<sequence length="158" mass="18713">MSFINIIIPLSFIVIIIKHIIYRKALIMPTRKTYPEIITALFSVIIFICIIYFYANTWIHYVTGVLGIFMFISILIKQGINSKGFRSMYRYQPIILWNEIEKVVIIKSKDIKVTLEGGFMEQTFHFKKDDYDKVITILKENLPKQAQIKPIYNAKHWF</sequence>
<reference evidence="2 3" key="1">
    <citation type="submission" date="2018-03" db="EMBL/GenBank/DDBJ databases">
        <title>Genome sequence of Clostridium vincentii DSM 10228.</title>
        <authorList>
            <person name="Poehlein A."/>
            <person name="Daniel R."/>
        </authorList>
    </citation>
    <scope>NUCLEOTIDE SEQUENCE [LARGE SCALE GENOMIC DNA]</scope>
    <source>
        <strain evidence="2 3">DSM 10228</strain>
    </source>
</reference>
<dbReference type="Proteomes" id="UP000239471">
    <property type="component" value="Unassembled WGS sequence"/>
</dbReference>
<name>A0A2T0BDC3_9CLOT</name>
<feature type="transmembrane region" description="Helical" evidence="1">
    <location>
        <begin position="34"/>
        <end position="55"/>
    </location>
</feature>
<organism evidence="2 3">
    <name type="scientific">Clostridium vincentii</name>
    <dbReference type="NCBI Taxonomy" id="52704"/>
    <lineage>
        <taxon>Bacteria</taxon>
        <taxon>Bacillati</taxon>
        <taxon>Bacillota</taxon>
        <taxon>Clostridia</taxon>
        <taxon>Eubacteriales</taxon>
        <taxon>Clostridiaceae</taxon>
        <taxon>Clostridium</taxon>
    </lineage>
</organism>
<keyword evidence="1" id="KW-0472">Membrane</keyword>
<protein>
    <recommendedName>
        <fullName evidence="4">DUF5673 domain-containing protein</fullName>
    </recommendedName>
</protein>
<evidence type="ECO:0000313" key="2">
    <source>
        <dbReference type="EMBL" id="PRR81884.1"/>
    </source>
</evidence>
<proteinExistence type="predicted"/>
<dbReference type="AlphaFoldDB" id="A0A2T0BDC3"/>